<sequence length="56" mass="5800">MSNTHLPSPVSAASCKQARSSVARSVSRRLACRATPARAFPSAPARGSVSRTLASM</sequence>
<accession>A0AAX4HXT6</accession>
<organism evidence="1 2">
    <name type="scientific">Colletotrichum destructivum</name>
    <dbReference type="NCBI Taxonomy" id="34406"/>
    <lineage>
        <taxon>Eukaryota</taxon>
        <taxon>Fungi</taxon>
        <taxon>Dikarya</taxon>
        <taxon>Ascomycota</taxon>
        <taxon>Pezizomycotina</taxon>
        <taxon>Sordariomycetes</taxon>
        <taxon>Hypocreomycetidae</taxon>
        <taxon>Glomerellales</taxon>
        <taxon>Glomerellaceae</taxon>
        <taxon>Colletotrichum</taxon>
        <taxon>Colletotrichum destructivum species complex</taxon>
    </lineage>
</organism>
<gene>
    <name evidence="1" type="ORF">CDEST_00577</name>
</gene>
<dbReference type="RefSeq" id="XP_062772787.1">
    <property type="nucleotide sequence ID" value="XM_062916736.1"/>
</dbReference>
<dbReference type="KEGG" id="cdet:87937080"/>
<evidence type="ECO:0000313" key="1">
    <source>
        <dbReference type="EMBL" id="WQF75563.1"/>
    </source>
</evidence>
<protein>
    <submittedName>
        <fullName evidence="1">Uncharacterized protein</fullName>
    </submittedName>
</protein>
<dbReference type="GeneID" id="87937080"/>
<dbReference type="AlphaFoldDB" id="A0AAX4HXT6"/>
<proteinExistence type="predicted"/>
<dbReference type="EMBL" id="CP137305">
    <property type="protein sequence ID" value="WQF75563.1"/>
    <property type="molecule type" value="Genomic_DNA"/>
</dbReference>
<evidence type="ECO:0000313" key="2">
    <source>
        <dbReference type="Proteomes" id="UP001322277"/>
    </source>
</evidence>
<keyword evidence="2" id="KW-1185">Reference proteome</keyword>
<name>A0AAX4HXT6_9PEZI</name>
<dbReference type="Proteomes" id="UP001322277">
    <property type="component" value="Chromosome 1"/>
</dbReference>
<reference evidence="2" key="1">
    <citation type="journal article" date="2023" name="bioRxiv">
        <title>Complete genome of the Medicago anthracnose fungus, Colletotrichum destructivum, reveals a mini-chromosome-like region within a core chromosome.</title>
        <authorList>
            <person name="Lapalu N."/>
            <person name="Simon A."/>
            <person name="Lu A."/>
            <person name="Plaumann P.-L."/>
            <person name="Amselem J."/>
            <person name="Pigne S."/>
            <person name="Auger A."/>
            <person name="Koch C."/>
            <person name="Dallery J.-F."/>
            <person name="O'Connell R.J."/>
        </authorList>
    </citation>
    <scope>NUCLEOTIDE SEQUENCE [LARGE SCALE GENOMIC DNA]</scope>
    <source>
        <strain evidence="2">CBS 520.97</strain>
    </source>
</reference>